<proteinExistence type="predicted"/>
<dbReference type="Pfam" id="PF11566">
    <property type="entry name" value="PI31_Prot_N"/>
    <property type="match status" value="1"/>
</dbReference>
<accession>A0A2B4RFI6</accession>
<dbReference type="SUPFAM" id="SSF55159">
    <property type="entry name" value="eIF1-like"/>
    <property type="match status" value="1"/>
</dbReference>
<dbReference type="GO" id="GO:0019901">
    <property type="term" value="F:protein kinase binding"/>
    <property type="evidence" value="ECO:0007669"/>
    <property type="project" value="InterPro"/>
</dbReference>
<dbReference type="InterPro" id="IPR001950">
    <property type="entry name" value="SUI1"/>
</dbReference>
<keyword evidence="5" id="KW-1185">Reference proteome</keyword>
<feature type="domain" description="SUI1" evidence="2">
    <location>
        <begin position="76"/>
        <end position="120"/>
    </location>
</feature>
<feature type="region of interest" description="Disordered" evidence="1">
    <location>
        <begin position="405"/>
        <end position="460"/>
    </location>
</feature>
<feature type="region of interest" description="Disordered" evidence="1">
    <location>
        <begin position="1"/>
        <end position="20"/>
    </location>
</feature>
<dbReference type="EMBL" id="LSMT01000552">
    <property type="protein sequence ID" value="PFX16361.1"/>
    <property type="molecule type" value="Genomic_DNA"/>
</dbReference>
<dbReference type="Gene3D" id="3.40.1000.30">
    <property type="match status" value="1"/>
</dbReference>
<dbReference type="GO" id="GO:0003743">
    <property type="term" value="F:translation initiation factor activity"/>
    <property type="evidence" value="ECO:0007669"/>
    <property type="project" value="InterPro"/>
</dbReference>
<dbReference type="GO" id="GO:1903599">
    <property type="term" value="P:positive regulation of autophagy of mitochondrion"/>
    <property type="evidence" value="ECO:0007669"/>
    <property type="project" value="TreeGrafter"/>
</dbReference>
<protein>
    <submittedName>
        <fullName evidence="4">F-box only protein 7</fullName>
    </submittedName>
</protein>
<dbReference type="PANTHER" id="PTHR15537:SF2">
    <property type="entry name" value="F-BOX ONLY PROTEIN 7"/>
    <property type="match status" value="1"/>
</dbReference>
<evidence type="ECO:0000256" key="1">
    <source>
        <dbReference type="SAM" id="MobiDB-lite"/>
    </source>
</evidence>
<gene>
    <name evidence="4" type="primary">FBXO7</name>
    <name evidence="4" type="ORF">AWC38_SpisGene19361</name>
</gene>
<dbReference type="AlphaFoldDB" id="A0A2B4RFI6"/>
<evidence type="ECO:0000259" key="3">
    <source>
        <dbReference type="Pfam" id="PF11566"/>
    </source>
</evidence>
<evidence type="ECO:0000313" key="4">
    <source>
        <dbReference type="EMBL" id="PFX16361.1"/>
    </source>
</evidence>
<dbReference type="STRING" id="50429.A0A2B4RFI6"/>
<feature type="domain" description="PI31 proteasome regulator N-terminal" evidence="3">
    <location>
        <begin position="192"/>
        <end position="324"/>
    </location>
</feature>
<dbReference type="InterPro" id="IPR036877">
    <property type="entry name" value="SUI1_dom_sf"/>
</dbReference>
<dbReference type="Gene3D" id="3.30.780.10">
    <property type="entry name" value="SUI1-like domain"/>
    <property type="match status" value="1"/>
</dbReference>
<evidence type="ECO:0000259" key="2">
    <source>
        <dbReference type="Pfam" id="PF01253"/>
    </source>
</evidence>
<dbReference type="InterPro" id="IPR021625">
    <property type="entry name" value="PI31_Prot_N"/>
</dbReference>
<organism evidence="4 5">
    <name type="scientific">Stylophora pistillata</name>
    <name type="common">Smooth cauliflower coral</name>
    <dbReference type="NCBI Taxonomy" id="50429"/>
    <lineage>
        <taxon>Eukaryota</taxon>
        <taxon>Metazoa</taxon>
        <taxon>Cnidaria</taxon>
        <taxon>Anthozoa</taxon>
        <taxon>Hexacorallia</taxon>
        <taxon>Scleractinia</taxon>
        <taxon>Astrocoeniina</taxon>
        <taxon>Pocilloporidae</taxon>
        <taxon>Stylophora</taxon>
    </lineage>
</organism>
<dbReference type="InterPro" id="IPR047118">
    <property type="entry name" value="Fbxo7"/>
</dbReference>
<reference evidence="5" key="1">
    <citation type="journal article" date="2017" name="bioRxiv">
        <title>Comparative analysis of the genomes of Stylophora pistillata and Acropora digitifera provides evidence for extensive differences between species of corals.</title>
        <authorList>
            <person name="Voolstra C.R."/>
            <person name="Li Y."/>
            <person name="Liew Y.J."/>
            <person name="Baumgarten S."/>
            <person name="Zoccola D."/>
            <person name="Flot J.-F."/>
            <person name="Tambutte S."/>
            <person name="Allemand D."/>
            <person name="Aranda M."/>
        </authorList>
    </citation>
    <scope>NUCLEOTIDE SEQUENCE [LARGE SCALE GENOMIC DNA]</scope>
</reference>
<feature type="region of interest" description="Disordered" evidence="1">
    <location>
        <begin position="38"/>
        <end position="63"/>
    </location>
</feature>
<feature type="compositionally biased region" description="Polar residues" evidence="1">
    <location>
        <begin position="38"/>
        <end position="47"/>
    </location>
</feature>
<comment type="caution">
    <text evidence="4">The sequence shown here is derived from an EMBL/GenBank/DDBJ whole genome shotgun (WGS) entry which is preliminary data.</text>
</comment>
<sequence length="460" mass="50353">MPKRSHRAPKKSDREGRPPELTLASFLSGSLAAQTSVVSERASSTDQGVLVGTRSASEEEETAKETIGFSVKRTKKGKIPISYENRSKGKKVTVISNVTGDPSILLQELKKKIGAGGVVRSVLSAHKEQHDGQSKGKTRNAEAEKVQHCPGSFTSVSSVGSVSSVRSLVLCREGIPPMLDDLYRAAEVGTIHEAAWVVIHVLMLETGFICGSEESAEREETEELNKAVPSKIWNKGGVVKVMYTHPSCPGLTCSLTCTSLGPYMMLHGLANSVEKSDIYQCKLQPTDFVRGSVDLKTSGASSVYYNLHRLSRLYKDQVAYPLLSFMRAGVSVKEQTRSWKATYIHLYKQRKTQEQMRMQVMVPPHRIYPPGYSLGTQPYRGDPFPPGMLGGHNDLFPNLPFMPGGINPTPGVSPGTGLPQPRFDPFGPLPDINQNPGPSRQGRHPRRRPNPSFGYPPGFL</sequence>
<dbReference type="Proteomes" id="UP000225706">
    <property type="component" value="Unassembled WGS sequence"/>
</dbReference>
<dbReference type="OrthoDB" id="101791at2759"/>
<dbReference type="PANTHER" id="PTHR15537">
    <property type="entry name" value="F-BOX ONLY PROTEIN 7"/>
    <property type="match status" value="1"/>
</dbReference>
<name>A0A2B4RFI6_STYPI</name>
<dbReference type="Pfam" id="PF01253">
    <property type="entry name" value="SUI1"/>
    <property type="match status" value="1"/>
</dbReference>
<evidence type="ECO:0000313" key="5">
    <source>
        <dbReference type="Proteomes" id="UP000225706"/>
    </source>
</evidence>